<keyword evidence="1" id="KW-0326">Glycosidase</keyword>
<evidence type="ECO:0000313" key="7">
    <source>
        <dbReference type="Proteomes" id="UP000664167"/>
    </source>
</evidence>
<keyword evidence="7" id="KW-1185">Reference proteome</keyword>
<dbReference type="SUPFAM" id="SSF56988">
    <property type="entry name" value="Anthrax protective antigen"/>
    <property type="match status" value="1"/>
</dbReference>
<gene>
    <name evidence="6" type="ORF">J0695_16295</name>
</gene>
<dbReference type="PROSITE" id="PS51820">
    <property type="entry name" value="PA14"/>
    <property type="match status" value="1"/>
</dbReference>
<dbReference type="GO" id="GO:0000272">
    <property type="term" value="P:polysaccharide catabolic process"/>
    <property type="evidence" value="ECO:0007669"/>
    <property type="project" value="UniProtKB-KW"/>
</dbReference>
<dbReference type="RefSeq" id="WP_206962773.1">
    <property type="nucleotide sequence ID" value="NZ_BAAAJJ010000003.1"/>
</dbReference>
<name>A0A939JGE6_9ACTN</name>
<dbReference type="InterPro" id="IPR013783">
    <property type="entry name" value="Ig-like_fold"/>
</dbReference>
<comment type="caution">
    <text evidence="6">The sequence shown here is derived from an EMBL/GenBank/DDBJ whole genome shotgun (WGS) entry which is preliminary data.</text>
</comment>
<dbReference type="PROSITE" id="PS50853">
    <property type="entry name" value="FN3"/>
    <property type="match status" value="1"/>
</dbReference>
<keyword evidence="1" id="KW-0378">Hydrolase</keyword>
<keyword evidence="3" id="KW-0732">Signal</keyword>
<protein>
    <recommendedName>
        <fullName evidence="8">PA14 domain-containing protein</fullName>
    </recommendedName>
</protein>
<dbReference type="Pfam" id="PF07691">
    <property type="entry name" value="PA14"/>
    <property type="match status" value="1"/>
</dbReference>
<evidence type="ECO:0000313" key="6">
    <source>
        <dbReference type="EMBL" id="MBO0513348.1"/>
    </source>
</evidence>
<dbReference type="Gene3D" id="2.60.40.10">
    <property type="entry name" value="Immunoglobulins"/>
    <property type="match status" value="2"/>
</dbReference>
<dbReference type="GO" id="GO:0016798">
    <property type="term" value="F:hydrolase activity, acting on glycosyl bonds"/>
    <property type="evidence" value="ECO:0007669"/>
    <property type="project" value="UniProtKB-KW"/>
</dbReference>
<accession>A0A939JGE6</accession>
<dbReference type="EMBL" id="JAFLRJ010000149">
    <property type="protein sequence ID" value="MBO0513348.1"/>
    <property type="molecule type" value="Genomic_DNA"/>
</dbReference>
<keyword evidence="2" id="KW-0624">Polysaccharide degradation</keyword>
<organism evidence="6 7">
    <name type="scientific">Streptomyces beijiangensis</name>
    <dbReference type="NCBI Taxonomy" id="163361"/>
    <lineage>
        <taxon>Bacteria</taxon>
        <taxon>Bacillati</taxon>
        <taxon>Actinomycetota</taxon>
        <taxon>Actinomycetes</taxon>
        <taxon>Kitasatosporales</taxon>
        <taxon>Streptomycetaceae</taxon>
        <taxon>Streptomyces</taxon>
    </lineage>
</organism>
<dbReference type="AlphaFoldDB" id="A0A939JGE6"/>
<dbReference type="SUPFAM" id="SSF49265">
    <property type="entry name" value="Fibronectin type III"/>
    <property type="match status" value="2"/>
</dbReference>
<keyword evidence="2" id="KW-0119">Carbohydrate metabolism</keyword>
<dbReference type="InterPro" id="IPR003961">
    <property type="entry name" value="FN3_dom"/>
</dbReference>
<evidence type="ECO:0000256" key="1">
    <source>
        <dbReference type="ARBA" id="ARBA00023295"/>
    </source>
</evidence>
<evidence type="ECO:0000259" key="5">
    <source>
        <dbReference type="PROSITE" id="PS51820"/>
    </source>
</evidence>
<evidence type="ECO:0008006" key="8">
    <source>
        <dbReference type="Google" id="ProtNLM"/>
    </source>
</evidence>
<dbReference type="Proteomes" id="UP000664167">
    <property type="component" value="Unassembled WGS sequence"/>
</dbReference>
<feature type="chain" id="PRO_5039212957" description="PA14 domain-containing protein" evidence="3">
    <location>
        <begin position="27"/>
        <end position="790"/>
    </location>
</feature>
<dbReference type="InterPro" id="IPR011658">
    <property type="entry name" value="PA14_dom"/>
</dbReference>
<sequence length="790" mass="85411">MTRRYRTALLTAGVTAFAGFALPAVADAAATTLTCKPNYFKRDFFANTGLSGKPRKTDCDDAINQNYRAGTPLSGIAKDNFSIRWTVTRDFGSGGPFAFTAQSQDGIRVYVDGVRKIDVWKNVSTTQKKTLNLTIPKGRHTLRIDFAAWTGNANVTFSYAPRTSATVDKTAPLTPAGIKAAYSATTRKATVNWAKNPEMDLAGYRVYRRLQGTSAYTRVAQTTATSYADTPPPTGQVFYYEARAYDKAGRESAGTADMPVTTIDKTPPAAPFVEMDSCPADQPYAAPELVTTAANQAGITGYEMQRLDPVSHAWTTVYTGSKGAICDTGHRADGSEVTYRGRARDAAGNWSAYSAATTFTTSDLTPPAPVADARVDYRAGVPHLVWSLVSGAASYQVLQYDPATGGYLDALVKGSSTALTDVVPRQRLAVTDTYRYAVRSVDAKGNASAPAEIALSMADRPEPAPPYRLVTSAFRSGVNVQWRAADPWSVSDTAPPSFRILRTDVVTGSTTMDPCTPIVNTHFADGVDPALAAGSRVADGDCTDRSGESETAYTYRIVTLDAYGHASQPSEASAVTTLDTVRPAPVENLTAEQIPLGVRLTWTPPADDDVQGYYVWQGTTDPDTGGTVWTKNCWQGQSLAPTEILCPTVPDGQEHVYRIAATDAQLEYLGPEKFHTSDITVTLPDTRPPGWSGTEVREDQYPDLHVRCGVAFDDIPCGDYTDYRWERWDAAAGAWTVFATGKVDAPASHMDATVNGNRLGLYYYRAVYTDSAGSEKVVRQQAYGIWDSWL</sequence>
<dbReference type="InterPro" id="IPR036116">
    <property type="entry name" value="FN3_sf"/>
</dbReference>
<feature type="domain" description="PA14" evidence="5">
    <location>
        <begin position="35"/>
        <end position="175"/>
    </location>
</feature>
<evidence type="ECO:0000256" key="2">
    <source>
        <dbReference type="ARBA" id="ARBA00023326"/>
    </source>
</evidence>
<dbReference type="InterPro" id="IPR037524">
    <property type="entry name" value="PA14/GLEYA"/>
</dbReference>
<evidence type="ECO:0000259" key="4">
    <source>
        <dbReference type="PROSITE" id="PS50853"/>
    </source>
</evidence>
<feature type="domain" description="Fibronectin type-III" evidence="4">
    <location>
        <begin position="582"/>
        <end position="685"/>
    </location>
</feature>
<evidence type="ECO:0000256" key="3">
    <source>
        <dbReference type="SAM" id="SignalP"/>
    </source>
</evidence>
<reference evidence="6" key="1">
    <citation type="submission" date="2021-03" db="EMBL/GenBank/DDBJ databases">
        <title>Streptomyces poriferae sp. nov., a novel marine sponge-derived Actinobacteria species with anti-MRSA activity.</title>
        <authorList>
            <person name="Sandoval-Powers M."/>
            <person name="Kralova S."/>
            <person name="Nguyen G.-S."/>
            <person name="Fawwal D."/>
            <person name="Degnes K."/>
            <person name="Klinkenberg G."/>
            <person name="Sletta H."/>
            <person name="Wentzel A."/>
            <person name="Liles M.R."/>
        </authorList>
    </citation>
    <scope>NUCLEOTIDE SEQUENCE</scope>
    <source>
        <strain evidence="6">DSM 41794</strain>
    </source>
</reference>
<proteinExistence type="predicted"/>
<feature type="signal peptide" evidence="3">
    <location>
        <begin position="1"/>
        <end position="26"/>
    </location>
</feature>